<evidence type="ECO:0000256" key="3">
    <source>
        <dbReference type="ARBA" id="ARBA00022475"/>
    </source>
</evidence>
<dbReference type="RefSeq" id="WP_160765482.1">
    <property type="nucleotide sequence ID" value="NZ_WUPT01000003.1"/>
</dbReference>
<dbReference type="InterPro" id="IPR055348">
    <property type="entry name" value="DctQ"/>
</dbReference>
<dbReference type="GO" id="GO:0022857">
    <property type="term" value="F:transmembrane transporter activity"/>
    <property type="evidence" value="ECO:0007669"/>
    <property type="project" value="UniProtKB-UniRule"/>
</dbReference>
<evidence type="ECO:0000256" key="9">
    <source>
        <dbReference type="RuleBase" id="RU369079"/>
    </source>
</evidence>
<evidence type="ECO:0000256" key="1">
    <source>
        <dbReference type="ARBA" id="ARBA00004429"/>
    </source>
</evidence>
<dbReference type="PANTHER" id="PTHR35011:SF2">
    <property type="entry name" value="2,3-DIKETO-L-GULONATE TRAP TRANSPORTER SMALL PERMEASE PROTEIN YIAM"/>
    <property type="match status" value="1"/>
</dbReference>
<reference evidence="11 12" key="2">
    <citation type="submission" date="2020-03" db="EMBL/GenBank/DDBJ databases">
        <title>Kangsaoukella pontilimi gen. nov., sp. nov., a new member of the family Rhodobacteraceae isolated from a tidal mudflat.</title>
        <authorList>
            <person name="Kim I.S."/>
        </authorList>
    </citation>
    <scope>NUCLEOTIDE SEQUENCE [LARGE SCALE GENOMIC DNA]</scope>
    <source>
        <strain evidence="11 12">GH1-50</strain>
    </source>
</reference>
<keyword evidence="12" id="KW-1185">Reference proteome</keyword>
<evidence type="ECO:0000256" key="7">
    <source>
        <dbReference type="ARBA" id="ARBA00023136"/>
    </source>
</evidence>
<comment type="subcellular location">
    <subcellularLocation>
        <location evidence="1 9">Cell inner membrane</location>
        <topology evidence="1 9">Multi-pass membrane protein</topology>
    </subcellularLocation>
</comment>
<accession>A0A7C9MGI3</accession>
<comment type="subunit">
    <text evidence="9">The complex comprises the extracytoplasmic solute receptor protein and the two transmembrane proteins.</text>
</comment>
<evidence type="ECO:0000256" key="2">
    <source>
        <dbReference type="ARBA" id="ARBA00022448"/>
    </source>
</evidence>
<evidence type="ECO:0000256" key="6">
    <source>
        <dbReference type="ARBA" id="ARBA00022989"/>
    </source>
</evidence>
<keyword evidence="4 9" id="KW-0997">Cell inner membrane</keyword>
<dbReference type="AlphaFoldDB" id="A0A7C9MGI3"/>
<keyword evidence="3" id="KW-1003">Cell membrane</keyword>
<dbReference type="EMBL" id="WUPT01000003">
    <property type="protein sequence ID" value="MXQ09572.1"/>
    <property type="molecule type" value="Genomic_DNA"/>
</dbReference>
<feature type="transmembrane region" description="Helical" evidence="9">
    <location>
        <begin position="23"/>
        <end position="43"/>
    </location>
</feature>
<dbReference type="GO" id="GO:0015740">
    <property type="term" value="P:C4-dicarboxylate transport"/>
    <property type="evidence" value="ECO:0007669"/>
    <property type="project" value="TreeGrafter"/>
</dbReference>
<feature type="transmembrane region" description="Helical" evidence="9">
    <location>
        <begin position="59"/>
        <end position="77"/>
    </location>
</feature>
<comment type="function">
    <text evidence="9">Part of the tripartite ATP-independent periplasmic (TRAP) transport system.</text>
</comment>
<evidence type="ECO:0000256" key="8">
    <source>
        <dbReference type="ARBA" id="ARBA00038436"/>
    </source>
</evidence>
<evidence type="ECO:0000256" key="4">
    <source>
        <dbReference type="ARBA" id="ARBA00022519"/>
    </source>
</evidence>
<sequence length="187" mass="19953">MNVDDNNGRSPIGVRLLDGLQGLVNWAAGLALLCVTLTVFFNATGRYLTGWSFLGGEELARLLTVWITFVGAFALVRQEKHVNIDLVLGASAPGAQRVMRGASGAIGIMVMSYLAWTSFQLSAFSFGTGQMGTTLPVPRGLFFLPVFVGAVLMLIAFIEIFVRAILNKLPPLEVMGADADATDEVTG</sequence>
<feature type="transmembrane region" description="Helical" evidence="9">
    <location>
        <begin position="98"/>
        <end position="121"/>
    </location>
</feature>
<dbReference type="Pfam" id="PF04290">
    <property type="entry name" value="DctQ"/>
    <property type="match status" value="1"/>
</dbReference>
<dbReference type="InterPro" id="IPR007387">
    <property type="entry name" value="TRAP_DctQ"/>
</dbReference>
<gene>
    <name evidence="11" type="ORF">GQ651_17135</name>
</gene>
<keyword evidence="5 9" id="KW-0812">Transmembrane</keyword>
<reference evidence="11 12" key="1">
    <citation type="submission" date="2019-12" db="EMBL/GenBank/DDBJ databases">
        <authorList>
            <person name="Lee S.D."/>
        </authorList>
    </citation>
    <scope>NUCLEOTIDE SEQUENCE [LARGE SCALE GENOMIC DNA]</scope>
    <source>
        <strain evidence="11 12">GH1-50</strain>
    </source>
</reference>
<evidence type="ECO:0000313" key="11">
    <source>
        <dbReference type="EMBL" id="MXQ09572.1"/>
    </source>
</evidence>
<keyword evidence="6 9" id="KW-1133">Transmembrane helix</keyword>
<organism evidence="11 12">
    <name type="scientific">Kangsaoukella pontilimi</name>
    <dbReference type="NCBI Taxonomy" id="2691042"/>
    <lineage>
        <taxon>Bacteria</taxon>
        <taxon>Pseudomonadati</taxon>
        <taxon>Pseudomonadota</taxon>
        <taxon>Alphaproteobacteria</taxon>
        <taxon>Rhodobacterales</taxon>
        <taxon>Paracoccaceae</taxon>
        <taxon>Kangsaoukella</taxon>
    </lineage>
</organism>
<dbReference type="PANTHER" id="PTHR35011">
    <property type="entry name" value="2,3-DIKETO-L-GULONATE TRAP TRANSPORTER SMALL PERMEASE PROTEIN YIAM"/>
    <property type="match status" value="1"/>
</dbReference>
<comment type="caution">
    <text evidence="11">The sequence shown here is derived from an EMBL/GenBank/DDBJ whole genome shotgun (WGS) entry which is preliminary data.</text>
</comment>
<evidence type="ECO:0000313" key="12">
    <source>
        <dbReference type="Proteomes" id="UP000480350"/>
    </source>
</evidence>
<feature type="domain" description="Tripartite ATP-independent periplasmic transporters DctQ component" evidence="10">
    <location>
        <begin position="36"/>
        <end position="165"/>
    </location>
</feature>
<comment type="similarity">
    <text evidence="8 9">Belongs to the TRAP transporter small permease family.</text>
</comment>
<keyword evidence="7 9" id="KW-0472">Membrane</keyword>
<feature type="transmembrane region" description="Helical" evidence="9">
    <location>
        <begin position="141"/>
        <end position="162"/>
    </location>
</feature>
<keyword evidence="2 9" id="KW-0813">Transport</keyword>
<evidence type="ECO:0000259" key="10">
    <source>
        <dbReference type="Pfam" id="PF04290"/>
    </source>
</evidence>
<evidence type="ECO:0000256" key="5">
    <source>
        <dbReference type="ARBA" id="ARBA00022692"/>
    </source>
</evidence>
<protein>
    <recommendedName>
        <fullName evidence="9">TRAP transporter small permease protein</fullName>
    </recommendedName>
</protein>
<proteinExistence type="inferred from homology"/>
<dbReference type="GO" id="GO:0005886">
    <property type="term" value="C:plasma membrane"/>
    <property type="evidence" value="ECO:0007669"/>
    <property type="project" value="UniProtKB-SubCell"/>
</dbReference>
<dbReference type="Proteomes" id="UP000480350">
    <property type="component" value="Unassembled WGS sequence"/>
</dbReference>
<name>A0A7C9MGI3_9RHOB</name>